<accession>A0A3M7SDF2</accession>
<dbReference type="AlphaFoldDB" id="A0A3M7SDF2"/>
<protein>
    <submittedName>
        <fullName evidence="2">Uncharacterized protein</fullName>
    </submittedName>
</protein>
<dbReference type="OrthoDB" id="10151629at2759"/>
<reference evidence="2 3" key="1">
    <citation type="journal article" date="2018" name="Sci. Rep.">
        <title>Genomic signatures of local adaptation to the degree of environmental predictability in rotifers.</title>
        <authorList>
            <person name="Franch-Gras L."/>
            <person name="Hahn C."/>
            <person name="Garcia-Roger E.M."/>
            <person name="Carmona M.J."/>
            <person name="Serra M."/>
            <person name="Gomez A."/>
        </authorList>
    </citation>
    <scope>NUCLEOTIDE SEQUENCE [LARGE SCALE GENOMIC DNA]</scope>
    <source>
        <strain evidence="2">HYR1</strain>
    </source>
</reference>
<dbReference type="Proteomes" id="UP000276133">
    <property type="component" value="Unassembled WGS sequence"/>
</dbReference>
<dbReference type="EMBL" id="REGN01001596">
    <property type="protein sequence ID" value="RNA33715.1"/>
    <property type="molecule type" value="Genomic_DNA"/>
</dbReference>
<gene>
    <name evidence="2" type="ORF">BpHYR1_035389</name>
</gene>
<organism evidence="2 3">
    <name type="scientific">Brachionus plicatilis</name>
    <name type="common">Marine rotifer</name>
    <name type="synonym">Brachionus muelleri</name>
    <dbReference type="NCBI Taxonomy" id="10195"/>
    <lineage>
        <taxon>Eukaryota</taxon>
        <taxon>Metazoa</taxon>
        <taxon>Spiralia</taxon>
        <taxon>Gnathifera</taxon>
        <taxon>Rotifera</taxon>
        <taxon>Eurotatoria</taxon>
        <taxon>Monogononta</taxon>
        <taxon>Pseudotrocha</taxon>
        <taxon>Ploima</taxon>
        <taxon>Brachionidae</taxon>
        <taxon>Brachionus</taxon>
    </lineage>
</organism>
<sequence length="170" mass="19828">MILFSLLKLHVARAHPNIYKSIEVFQIQETATFTKYKHDLLNRPAHPRKKLDVVKDTELKIYKKMLDENSIDVDEKEPEPDSDNEDEDLVDSSDEEDTQRINDCLFTRKLLSLILFVYSFLHPLFIQSLILENKNILPKTKHCLNLIEPVLCTSQIEEVLLLQSSLYSTN</sequence>
<evidence type="ECO:0000313" key="3">
    <source>
        <dbReference type="Proteomes" id="UP000276133"/>
    </source>
</evidence>
<proteinExistence type="predicted"/>
<evidence type="ECO:0000313" key="2">
    <source>
        <dbReference type="EMBL" id="RNA33715.1"/>
    </source>
</evidence>
<comment type="caution">
    <text evidence="2">The sequence shown here is derived from an EMBL/GenBank/DDBJ whole genome shotgun (WGS) entry which is preliminary data.</text>
</comment>
<evidence type="ECO:0000256" key="1">
    <source>
        <dbReference type="SAM" id="MobiDB-lite"/>
    </source>
</evidence>
<keyword evidence="3" id="KW-1185">Reference proteome</keyword>
<name>A0A3M7SDF2_BRAPC</name>
<feature type="region of interest" description="Disordered" evidence="1">
    <location>
        <begin position="70"/>
        <end position="96"/>
    </location>
</feature>